<proteinExistence type="predicted"/>
<dbReference type="GO" id="GO:0003677">
    <property type="term" value="F:DNA binding"/>
    <property type="evidence" value="ECO:0007669"/>
    <property type="project" value="InterPro"/>
</dbReference>
<sequence>MKKLTPELVEQLLPNQNISLAVKSNLMVMETLSEAIGKIEKTVETQVRPYSEYQSLTDVSGIGTVLGLTITLETGDIKRFAKVGNYASYCRCVGGKRISNGKTKGHGNTKNGNKYLACAYMEAANFAVRYDPRIKALLPEKEV</sequence>
<dbReference type="InterPro" id="IPR047650">
    <property type="entry name" value="Transpos_IS110"/>
</dbReference>
<dbReference type="PANTHER" id="PTHR33055">
    <property type="entry name" value="TRANSPOSASE FOR INSERTION SEQUENCE ELEMENT IS1111A"/>
    <property type="match status" value="1"/>
</dbReference>
<dbReference type="InterPro" id="IPR003346">
    <property type="entry name" value="Transposase_20"/>
</dbReference>
<dbReference type="GO" id="GO:0004803">
    <property type="term" value="F:transposase activity"/>
    <property type="evidence" value="ECO:0007669"/>
    <property type="project" value="InterPro"/>
</dbReference>
<accession>A0A451AB08</accession>
<dbReference type="GO" id="GO:0006313">
    <property type="term" value="P:DNA transposition"/>
    <property type="evidence" value="ECO:0007669"/>
    <property type="project" value="InterPro"/>
</dbReference>
<evidence type="ECO:0000313" key="2">
    <source>
        <dbReference type="EMBL" id="VFK63214.1"/>
    </source>
</evidence>
<reference evidence="2" key="1">
    <citation type="submission" date="2019-02" db="EMBL/GenBank/DDBJ databases">
        <authorList>
            <person name="Gruber-Vodicka R. H."/>
            <person name="Seah K. B. B."/>
        </authorList>
    </citation>
    <scope>NUCLEOTIDE SEQUENCE</scope>
    <source>
        <strain evidence="2">BECK_BY3</strain>
    </source>
</reference>
<dbReference type="EMBL" id="CAADFY010000360">
    <property type="protein sequence ID" value="VFK63214.1"/>
    <property type="molecule type" value="Genomic_DNA"/>
</dbReference>
<gene>
    <name evidence="2" type="ORF">BECKTUN1418F_GA0071002_13601</name>
</gene>
<dbReference type="AlphaFoldDB" id="A0A451AB08"/>
<organism evidence="2">
    <name type="scientific">Candidatus Kentrum sp. TUN</name>
    <dbReference type="NCBI Taxonomy" id="2126343"/>
    <lineage>
        <taxon>Bacteria</taxon>
        <taxon>Pseudomonadati</taxon>
        <taxon>Pseudomonadota</taxon>
        <taxon>Gammaproteobacteria</taxon>
        <taxon>Candidatus Kentrum</taxon>
    </lineage>
</organism>
<protein>
    <submittedName>
        <fullName evidence="2">Transposase IS116/IS110/IS902 family protein</fullName>
    </submittedName>
</protein>
<name>A0A451AB08_9GAMM</name>
<feature type="domain" description="Transposase IS116/IS110/IS902 C-terminal" evidence="1">
    <location>
        <begin position="54"/>
        <end position="136"/>
    </location>
</feature>
<dbReference type="Pfam" id="PF02371">
    <property type="entry name" value="Transposase_20"/>
    <property type="match status" value="1"/>
</dbReference>
<dbReference type="PANTHER" id="PTHR33055:SF15">
    <property type="entry name" value="TRANSPOSASE-RELATED"/>
    <property type="match status" value="1"/>
</dbReference>
<evidence type="ECO:0000259" key="1">
    <source>
        <dbReference type="Pfam" id="PF02371"/>
    </source>
</evidence>